<keyword evidence="4" id="KW-1185">Reference proteome</keyword>
<feature type="region of interest" description="Disordered" evidence="1">
    <location>
        <begin position="81"/>
        <end position="112"/>
    </location>
</feature>
<keyword evidence="2" id="KW-0472">Membrane</keyword>
<proteinExistence type="predicted"/>
<evidence type="ECO:0000256" key="2">
    <source>
        <dbReference type="SAM" id="Phobius"/>
    </source>
</evidence>
<evidence type="ECO:0000313" key="4">
    <source>
        <dbReference type="Proteomes" id="UP001529421"/>
    </source>
</evidence>
<comment type="caution">
    <text evidence="3">The sequence shown here is derived from an EMBL/GenBank/DDBJ whole genome shotgun (WGS) entry which is preliminary data.</text>
</comment>
<name>A0ABT7V846_9ACTN</name>
<keyword evidence="2" id="KW-1133">Transmembrane helix</keyword>
<feature type="transmembrane region" description="Helical" evidence="2">
    <location>
        <begin position="12"/>
        <end position="31"/>
    </location>
</feature>
<evidence type="ECO:0000313" key="3">
    <source>
        <dbReference type="EMBL" id="MDM8274670.1"/>
    </source>
</evidence>
<reference evidence="4" key="1">
    <citation type="submission" date="2023-06" db="EMBL/GenBank/DDBJ databases">
        <title>Identification and characterization of horizontal gene transfer across gut microbiota members of farm animals based on homology search.</title>
        <authorList>
            <person name="Zeman M."/>
            <person name="Kubasova T."/>
            <person name="Jahodarova E."/>
            <person name="Nykrynova M."/>
            <person name="Rychlik I."/>
        </authorList>
    </citation>
    <scope>NUCLEOTIDE SEQUENCE [LARGE SCALE GENOMIC DNA]</scope>
    <source>
        <strain evidence="4">154_Feed</strain>
    </source>
</reference>
<protein>
    <recommendedName>
        <fullName evidence="5">Zn-finger containing protein</fullName>
    </recommendedName>
</protein>
<keyword evidence="2" id="KW-0812">Transmembrane</keyword>
<sequence length="158" mass="17075">MQDFMKDRYGVDDFSLALGGVGVVLTLVGTIFSLQPLSYIALALLVLALVRALSKNGAARRQENDAFRRIMARIPGIGARFGGPARTSSRSSARPSGAGGATADFKRQARTAKKMWKDRKTKAFLKCPTCGQTLSVPKGKGKIIVTCPKCHTRMETRS</sequence>
<dbReference type="Gene3D" id="2.20.28.160">
    <property type="match status" value="1"/>
</dbReference>
<dbReference type="EMBL" id="JAUDDZ010000004">
    <property type="protein sequence ID" value="MDM8274670.1"/>
    <property type="molecule type" value="Genomic_DNA"/>
</dbReference>
<organism evidence="3 4">
    <name type="scientific">Enorma phocaeensis</name>
    <dbReference type="NCBI Taxonomy" id="1871019"/>
    <lineage>
        <taxon>Bacteria</taxon>
        <taxon>Bacillati</taxon>
        <taxon>Actinomycetota</taxon>
        <taxon>Coriobacteriia</taxon>
        <taxon>Coriobacteriales</taxon>
        <taxon>Coriobacteriaceae</taxon>
        <taxon>Enorma</taxon>
    </lineage>
</organism>
<dbReference type="Proteomes" id="UP001529421">
    <property type="component" value="Unassembled WGS sequence"/>
</dbReference>
<evidence type="ECO:0008006" key="5">
    <source>
        <dbReference type="Google" id="ProtNLM"/>
    </source>
</evidence>
<accession>A0ABT7V846</accession>
<evidence type="ECO:0000256" key="1">
    <source>
        <dbReference type="SAM" id="MobiDB-lite"/>
    </source>
</evidence>
<gene>
    <name evidence="3" type="ORF">QUW28_04050</name>
</gene>
<feature type="transmembrane region" description="Helical" evidence="2">
    <location>
        <begin position="37"/>
        <end position="54"/>
    </location>
</feature>
<feature type="compositionally biased region" description="Low complexity" evidence="1">
    <location>
        <begin position="82"/>
        <end position="96"/>
    </location>
</feature>